<dbReference type="SUPFAM" id="SSF53098">
    <property type="entry name" value="Ribonuclease H-like"/>
    <property type="match status" value="1"/>
</dbReference>
<keyword evidence="4" id="KW-1185">Reference proteome</keyword>
<evidence type="ECO:0000259" key="2">
    <source>
        <dbReference type="PROSITE" id="PS50879"/>
    </source>
</evidence>
<evidence type="ECO:0000256" key="1">
    <source>
        <dbReference type="SAM" id="MobiDB-lite"/>
    </source>
</evidence>
<name>A0ABS5C1S3_9BACT</name>
<evidence type="ECO:0000313" key="4">
    <source>
        <dbReference type="Proteomes" id="UP000676565"/>
    </source>
</evidence>
<dbReference type="Proteomes" id="UP000676565">
    <property type="component" value="Unassembled WGS sequence"/>
</dbReference>
<reference evidence="3 4" key="1">
    <citation type="submission" date="2021-04" db="EMBL/GenBank/DDBJ databases">
        <authorList>
            <person name="Ivanova A."/>
        </authorList>
    </citation>
    <scope>NUCLEOTIDE SEQUENCE [LARGE SCALE GENOMIC DNA]</scope>
    <source>
        <strain evidence="3 4">G18</strain>
    </source>
</reference>
<feature type="region of interest" description="Disordered" evidence="1">
    <location>
        <begin position="1"/>
        <end position="20"/>
    </location>
</feature>
<sequence length="188" mass="21169">MPPQLGDESERSDTSTGRRFRVTRTEIFTDGSYNDHTDSGGWEAVVFRHTSGQQTGTTNQEMEPRAIVESVKMAEGPTTVVSDHEGIVGIIQRGMTPRWSPDVWGGLYAATEGKDVDFVWQRRDQSFGQRLAHQFARRGEGPGTLNPFLLAQTGTARRLPVRCTGPRLRRRQPPATRRAHCPTRRPRR</sequence>
<dbReference type="InterPro" id="IPR036397">
    <property type="entry name" value="RNaseH_sf"/>
</dbReference>
<gene>
    <name evidence="3" type="ORF">J8F10_32150</name>
</gene>
<dbReference type="InterPro" id="IPR002156">
    <property type="entry name" value="RNaseH_domain"/>
</dbReference>
<dbReference type="PROSITE" id="PS50879">
    <property type="entry name" value="RNASE_H_1"/>
    <property type="match status" value="1"/>
</dbReference>
<comment type="caution">
    <text evidence="3">The sequence shown here is derived from an EMBL/GenBank/DDBJ whole genome shotgun (WGS) entry which is preliminary data.</text>
</comment>
<accession>A0ABS5C1S3</accession>
<proteinExistence type="predicted"/>
<dbReference type="EMBL" id="JAGKQQ010000001">
    <property type="protein sequence ID" value="MBP3959921.1"/>
    <property type="molecule type" value="Genomic_DNA"/>
</dbReference>
<dbReference type="Gene3D" id="3.30.420.10">
    <property type="entry name" value="Ribonuclease H-like superfamily/Ribonuclease H"/>
    <property type="match status" value="1"/>
</dbReference>
<dbReference type="InterPro" id="IPR012337">
    <property type="entry name" value="RNaseH-like_sf"/>
</dbReference>
<protein>
    <recommendedName>
        <fullName evidence="2">RNase H type-1 domain-containing protein</fullName>
    </recommendedName>
</protein>
<feature type="region of interest" description="Disordered" evidence="1">
    <location>
        <begin position="166"/>
        <end position="188"/>
    </location>
</feature>
<feature type="compositionally biased region" description="Basic residues" evidence="1">
    <location>
        <begin position="167"/>
        <end position="188"/>
    </location>
</feature>
<dbReference type="Pfam" id="PF00075">
    <property type="entry name" value="RNase_H"/>
    <property type="match status" value="1"/>
</dbReference>
<feature type="domain" description="RNase H type-1" evidence="2">
    <location>
        <begin position="21"/>
        <end position="141"/>
    </location>
</feature>
<organism evidence="3 4">
    <name type="scientific">Gemmata palustris</name>
    <dbReference type="NCBI Taxonomy" id="2822762"/>
    <lineage>
        <taxon>Bacteria</taxon>
        <taxon>Pseudomonadati</taxon>
        <taxon>Planctomycetota</taxon>
        <taxon>Planctomycetia</taxon>
        <taxon>Gemmatales</taxon>
        <taxon>Gemmataceae</taxon>
        <taxon>Gemmata</taxon>
    </lineage>
</organism>
<evidence type="ECO:0000313" key="3">
    <source>
        <dbReference type="EMBL" id="MBP3959921.1"/>
    </source>
</evidence>